<feature type="compositionally biased region" description="Polar residues" evidence="1">
    <location>
        <begin position="74"/>
        <end position="100"/>
    </location>
</feature>
<feature type="region of interest" description="Disordered" evidence="1">
    <location>
        <begin position="62"/>
        <end position="145"/>
    </location>
</feature>
<keyword evidence="3" id="KW-1185">Reference proteome</keyword>
<proteinExistence type="predicted"/>
<feature type="compositionally biased region" description="Basic and acidic residues" evidence="1">
    <location>
        <begin position="112"/>
        <end position="125"/>
    </location>
</feature>
<feature type="compositionally biased region" description="Basic residues" evidence="1">
    <location>
        <begin position="505"/>
        <end position="517"/>
    </location>
</feature>
<evidence type="ECO:0000313" key="2">
    <source>
        <dbReference type="EMBL" id="KAK9890352.1"/>
    </source>
</evidence>
<feature type="region of interest" description="Disordered" evidence="1">
    <location>
        <begin position="481"/>
        <end position="546"/>
    </location>
</feature>
<dbReference type="Proteomes" id="UP001431783">
    <property type="component" value="Unassembled WGS sequence"/>
</dbReference>
<dbReference type="EMBL" id="JARQZJ010000125">
    <property type="protein sequence ID" value="KAK9890352.1"/>
    <property type="molecule type" value="Genomic_DNA"/>
</dbReference>
<accession>A0AAW1V3W0</accession>
<evidence type="ECO:0000313" key="3">
    <source>
        <dbReference type="Proteomes" id="UP001431783"/>
    </source>
</evidence>
<comment type="caution">
    <text evidence="2">The sequence shown here is derived from an EMBL/GenBank/DDBJ whole genome shotgun (WGS) entry which is preliminary data.</text>
</comment>
<organism evidence="2 3">
    <name type="scientific">Henosepilachna vigintioctopunctata</name>
    <dbReference type="NCBI Taxonomy" id="420089"/>
    <lineage>
        <taxon>Eukaryota</taxon>
        <taxon>Metazoa</taxon>
        <taxon>Ecdysozoa</taxon>
        <taxon>Arthropoda</taxon>
        <taxon>Hexapoda</taxon>
        <taxon>Insecta</taxon>
        <taxon>Pterygota</taxon>
        <taxon>Neoptera</taxon>
        <taxon>Endopterygota</taxon>
        <taxon>Coleoptera</taxon>
        <taxon>Polyphaga</taxon>
        <taxon>Cucujiformia</taxon>
        <taxon>Coccinelloidea</taxon>
        <taxon>Coccinellidae</taxon>
        <taxon>Epilachninae</taxon>
        <taxon>Epilachnini</taxon>
        <taxon>Henosepilachna</taxon>
    </lineage>
</organism>
<evidence type="ECO:0000256" key="1">
    <source>
        <dbReference type="SAM" id="MobiDB-lite"/>
    </source>
</evidence>
<reference evidence="2 3" key="1">
    <citation type="submission" date="2023-03" db="EMBL/GenBank/DDBJ databases">
        <title>Genome insight into feeding habits of ladybird beetles.</title>
        <authorList>
            <person name="Li H.-S."/>
            <person name="Huang Y.-H."/>
            <person name="Pang H."/>
        </authorList>
    </citation>
    <scope>NUCLEOTIDE SEQUENCE [LARGE SCALE GENOMIC DNA]</scope>
    <source>
        <strain evidence="2">SYSU_2023b</strain>
        <tissue evidence="2">Whole body</tissue>
    </source>
</reference>
<dbReference type="AlphaFoldDB" id="A0AAW1V3W0"/>
<gene>
    <name evidence="2" type="ORF">WA026_010447</name>
</gene>
<feature type="region of interest" description="Disordered" evidence="1">
    <location>
        <begin position="257"/>
        <end position="281"/>
    </location>
</feature>
<feature type="compositionally biased region" description="Basic and acidic residues" evidence="1">
    <location>
        <begin position="518"/>
        <end position="533"/>
    </location>
</feature>
<protein>
    <submittedName>
        <fullName evidence="2">Uncharacterized protein</fullName>
    </submittedName>
</protein>
<name>A0AAW1V3W0_9CUCU</name>
<feature type="region of interest" description="Disordered" evidence="1">
    <location>
        <begin position="1"/>
        <end position="34"/>
    </location>
</feature>
<sequence>MFGSKLRSWMEAVRPKKKQNRKEKQNKCKNSTECTPSQIHILKKGEIINSPITPKCSQKLETEIPNNGPLHAEPSSSRYSVANLSSPESAYSTGYSTDGTSPGAPPGYYAEKCTKSELKQEKSPRDITSPIQKNYSSPLPDHNRPAVNTAVEVASPRQRNRIRTNPWLPTTINTTNRLWPNSCTTGFSEPKFFTTSNQYVSASPMSRRKSLPSSSCSSLSGAETYLDESEDDCTLNEMMGKYDESYVYEKETDILSDSEPTDFDTDIDTGQDGGDELEPQEGDMYYIDDGSFTETNIGETRNTGHCCYFNFPEKRKVSRKKTVKKSRHKSSSHKKRVIPNPVSEKLPHISIKSDGSRSVGATPLFSRRMRQLPISKLATDSKLPRRSNSVHLYRDPIISFDKKDAEADLKYEELIVEAEHILRNIKTDGLSPRRLPGPANKRVELLRSAECPKTARVGDVPSTNLTSLRLASRPSIPANIPSVVQSNIAPRSPHAVRIPPERQPHNRSPKHKRKSSRARREIMTSSSEDERPRLRAPPQSEPLKRKVYSSNSKNVLLQANNYNALSLRHRNSAESLRHQVLINTIANLKKSLEDQSASLKQAYRSPKHCPPCL</sequence>